<reference evidence="1" key="1">
    <citation type="submission" date="2020-08" db="EMBL/GenBank/DDBJ databases">
        <title>Lewinella bacteria from marine environments.</title>
        <authorList>
            <person name="Zhong Y."/>
        </authorList>
    </citation>
    <scope>NUCLEOTIDE SEQUENCE</scope>
    <source>
        <strain evidence="1">KCTC 42187</strain>
    </source>
</reference>
<evidence type="ECO:0000313" key="2">
    <source>
        <dbReference type="Proteomes" id="UP000650081"/>
    </source>
</evidence>
<evidence type="ECO:0000313" key="1">
    <source>
        <dbReference type="EMBL" id="MBC6992930.1"/>
    </source>
</evidence>
<dbReference type="AlphaFoldDB" id="A0A923PHY5"/>
<name>A0A923PHY5_9BACT</name>
<proteinExistence type="predicted"/>
<accession>A0A923PHY5</accession>
<gene>
    <name evidence="1" type="ORF">H9S92_02025</name>
</gene>
<comment type="caution">
    <text evidence="1">The sequence shown here is derived from an EMBL/GenBank/DDBJ whole genome shotgun (WGS) entry which is preliminary data.</text>
</comment>
<organism evidence="1 2">
    <name type="scientific">Neolewinella lacunae</name>
    <dbReference type="NCBI Taxonomy" id="1517758"/>
    <lineage>
        <taxon>Bacteria</taxon>
        <taxon>Pseudomonadati</taxon>
        <taxon>Bacteroidota</taxon>
        <taxon>Saprospiria</taxon>
        <taxon>Saprospirales</taxon>
        <taxon>Lewinellaceae</taxon>
        <taxon>Neolewinella</taxon>
    </lineage>
</organism>
<sequence>MIFRIHPISRLCVLLLAIAMISWTSCGEINNLSGGNTVSGPDPNEILRVCYDGWTENPDTKVCECLPPKVVIGKYECRTVEANDWYSSMSGCLVDQGFMLQITGPVHPDSITRRTTREIFIELPDSTSNRRFLSPTSMRYLPRGDRFDSIQLYVPSFAHLPYFVRPTYTPNGYTDGYNTGFHGIILNDSTLVGQFVFGPMYDSWEIDRSRIFSRCDAVIRKGRVE</sequence>
<protein>
    <submittedName>
        <fullName evidence="1">Uncharacterized protein</fullName>
    </submittedName>
</protein>
<dbReference type="Proteomes" id="UP000650081">
    <property type="component" value="Unassembled WGS sequence"/>
</dbReference>
<dbReference type="PROSITE" id="PS51257">
    <property type="entry name" value="PROKAR_LIPOPROTEIN"/>
    <property type="match status" value="1"/>
</dbReference>
<dbReference type="EMBL" id="JACSIT010000040">
    <property type="protein sequence ID" value="MBC6992930.1"/>
    <property type="molecule type" value="Genomic_DNA"/>
</dbReference>
<dbReference type="RefSeq" id="WP_187465058.1">
    <property type="nucleotide sequence ID" value="NZ_JACSIT010000040.1"/>
</dbReference>
<keyword evidence="2" id="KW-1185">Reference proteome</keyword>